<dbReference type="Proteomes" id="UP000190648">
    <property type="component" value="Unassembled WGS sequence"/>
</dbReference>
<reference evidence="1 2" key="1">
    <citation type="submission" date="2016-02" db="EMBL/GenBank/DDBJ databases">
        <title>Band-tailed pigeon sequencing and assembly.</title>
        <authorList>
            <person name="Soares A.E."/>
            <person name="Novak B.J."/>
            <person name="Rice E.S."/>
            <person name="O'Connell B."/>
            <person name="Chang D."/>
            <person name="Weber S."/>
            <person name="Shapiro B."/>
        </authorList>
    </citation>
    <scope>NUCLEOTIDE SEQUENCE [LARGE SCALE GENOMIC DNA]</scope>
    <source>
        <strain evidence="1">BTP2013</strain>
        <tissue evidence="1">Blood</tissue>
    </source>
</reference>
<name>A0A1V4JEX4_PATFA</name>
<accession>A0A1V4JEX4</accession>
<evidence type="ECO:0000313" key="1">
    <source>
        <dbReference type="EMBL" id="OPJ70327.1"/>
    </source>
</evidence>
<organism evidence="1 2">
    <name type="scientific">Patagioenas fasciata monilis</name>
    <dbReference type="NCBI Taxonomy" id="372326"/>
    <lineage>
        <taxon>Eukaryota</taxon>
        <taxon>Metazoa</taxon>
        <taxon>Chordata</taxon>
        <taxon>Craniata</taxon>
        <taxon>Vertebrata</taxon>
        <taxon>Euteleostomi</taxon>
        <taxon>Archelosauria</taxon>
        <taxon>Archosauria</taxon>
        <taxon>Dinosauria</taxon>
        <taxon>Saurischia</taxon>
        <taxon>Theropoda</taxon>
        <taxon>Coelurosauria</taxon>
        <taxon>Aves</taxon>
        <taxon>Neognathae</taxon>
        <taxon>Neoaves</taxon>
        <taxon>Columbimorphae</taxon>
        <taxon>Columbiformes</taxon>
        <taxon>Columbidae</taxon>
        <taxon>Patagioenas</taxon>
    </lineage>
</organism>
<sequence length="134" mass="14794">MRLKQLHAKSWPPSSGGFPITVCEEVSFHLASTSGEVQQRDIKAVRFSPLKKVSLRDSLRSAIWNRRIERDPDGCQNISVMRSGFGRILLRKLLPSSRAALHHAAGERQTLPGRTAVCASLSAPIHPSGPQRFS</sequence>
<protein>
    <submittedName>
        <fullName evidence="1">Uncharacterized protein</fullName>
    </submittedName>
</protein>
<dbReference type="AlphaFoldDB" id="A0A1V4JEX4"/>
<proteinExistence type="predicted"/>
<comment type="caution">
    <text evidence="1">The sequence shown here is derived from an EMBL/GenBank/DDBJ whole genome shotgun (WGS) entry which is preliminary data.</text>
</comment>
<gene>
    <name evidence="1" type="ORF">AV530_019497</name>
</gene>
<dbReference type="EMBL" id="LSYS01007908">
    <property type="protein sequence ID" value="OPJ70327.1"/>
    <property type="molecule type" value="Genomic_DNA"/>
</dbReference>
<keyword evidence="2" id="KW-1185">Reference proteome</keyword>
<evidence type="ECO:0000313" key="2">
    <source>
        <dbReference type="Proteomes" id="UP000190648"/>
    </source>
</evidence>